<gene>
    <name evidence="1" type="ORF">MSHO_56230</name>
</gene>
<evidence type="ECO:0000313" key="1">
    <source>
        <dbReference type="EMBL" id="BBX60278.1"/>
    </source>
</evidence>
<dbReference type="Proteomes" id="UP000467164">
    <property type="component" value="Chromosome"/>
</dbReference>
<protein>
    <submittedName>
        <fullName evidence="1">Uncharacterized protein</fullName>
    </submittedName>
</protein>
<keyword evidence="2" id="KW-1185">Reference proteome</keyword>
<name>A0A7I7LKA7_9MYCO</name>
<accession>A0A7I7LKA7</accession>
<reference evidence="1 2" key="1">
    <citation type="journal article" date="2019" name="Emerg. Microbes Infect.">
        <title>Comprehensive subspecies identification of 175 nontuberculous mycobacteria species based on 7547 genomic profiles.</title>
        <authorList>
            <person name="Matsumoto Y."/>
            <person name="Kinjo T."/>
            <person name="Motooka D."/>
            <person name="Nabeya D."/>
            <person name="Jung N."/>
            <person name="Uechi K."/>
            <person name="Horii T."/>
            <person name="Iida T."/>
            <person name="Fujita J."/>
            <person name="Nakamura S."/>
        </authorList>
    </citation>
    <scope>NUCLEOTIDE SEQUENCE [LARGE SCALE GENOMIC DNA]</scope>
    <source>
        <strain evidence="1 2">JCM 12657</strain>
    </source>
</reference>
<organism evidence="1 2">
    <name type="scientific">Mycobacterium shottsii</name>
    <dbReference type="NCBI Taxonomy" id="133549"/>
    <lineage>
        <taxon>Bacteria</taxon>
        <taxon>Bacillati</taxon>
        <taxon>Actinomycetota</taxon>
        <taxon>Actinomycetes</taxon>
        <taxon>Mycobacteriales</taxon>
        <taxon>Mycobacteriaceae</taxon>
        <taxon>Mycobacterium</taxon>
        <taxon>Mycobacterium ulcerans group</taxon>
    </lineage>
</organism>
<dbReference type="AlphaFoldDB" id="A0A7I7LKA7"/>
<dbReference type="KEGG" id="msho:MSHO_56230"/>
<sequence length="67" mass="6613">MRVDTSSEPAANNSVVAAAAAALAALTVDPMFANSPAADDTISGEIDMYDTGQLQNTLGDGSAPAAT</sequence>
<dbReference type="EMBL" id="AP022572">
    <property type="protein sequence ID" value="BBX60278.1"/>
    <property type="molecule type" value="Genomic_DNA"/>
</dbReference>
<evidence type="ECO:0000313" key="2">
    <source>
        <dbReference type="Proteomes" id="UP000467164"/>
    </source>
</evidence>
<proteinExistence type="predicted"/>
<dbReference type="RefSeq" id="WP_263013094.1">
    <property type="nucleotide sequence ID" value="NZ_CP014860.2"/>
</dbReference>